<keyword evidence="3" id="KW-1185">Reference proteome</keyword>
<keyword evidence="2" id="KW-0966">Cell projection</keyword>
<dbReference type="PANTHER" id="PTHR37166:SF1">
    <property type="entry name" value="PROTEIN FLAG"/>
    <property type="match status" value="1"/>
</dbReference>
<dbReference type="PaxDb" id="880073-Calab_2604"/>
<keyword evidence="2" id="KW-0282">Flagellum</keyword>
<dbReference type="EMBL" id="CP018099">
    <property type="protein sequence ID" value="APF18186.1"/>
    <property type="molecule type" value="Genomic_DNA"/>
</dbReference>
<dbReference type="OrthoDB" id="5741693at2"/>
<dbReference type="Proteomes" id="UP000004671">
    <property type="component" value="Chromosome"/>
</dbReference>
<name>H1XP99_CALAY</name>
<dbReference type="PANTHER" id="PTHR37166">
    <property type="entry name" value="PROTEIN FLAG"/>
    <property type="match status" value="1"/>
</dbReference>
<dbReference type="EMBL" id="CM001402">
    <property type="protein sequence ID" value="EHO42214.1"/>
    <property type="molecule type" value="Genomic_DNA"/>
</dbReference>
<evidence type="ECO:0000313" key="3">
    <source>
        <dbReference type="Proteomes" id="UP000004671"/>
    </source>
</evidence>
<evidence type="ECO:0000313" key="1">
    <source>
        <dbReference type="EMBL" id="APF18186.1"/>
    </source>
</evidence>
<evidence type="ECO:0000313" key="4">
    <source>
        <dbReference type="Proteomes" id="UP000183868"/>
    </source>
</evidence>
<dbReference type="AlphaFoldDB" id="H1XP99"/>
<dbReference type="KEGG" id="caby:Cabys_1437"/>
<dbReference type="SUPFAM" id="SSF160214">
    <property type="entry name" value="FlaG-like"/>
    <property type="match status" value="1"/>
</dbReference>
<organism evidence="2 3">
    <name type="scientific">Caldithrix abyssi DSM 13497</name>
    <dbReference type="NCBI Taxonomy" id="880073"/>
    <lineage>
        <taxon>Bacteria</taxon>
        <taxon>Pseudomonadati</taxon>
        <taxon>Calditrichota</taxon>
        <taxon>Calditrichia</taxon>
        <taxon>Calditrichales</taxon>
        <taxon>Calditrichaceae</taxon>
        <taxon>Caldithrix</taxon>
    </lineage>
</organism>
<gene>
    <name evidence="1" type="primary">flaG</name>
    <name evidence="1" type="ORF">Cabys_1437</name>
    <name evidence="2" type="ORF">Calab_2604</name>
</gene>
<dbReference type="STRING" id="880073.Cabys_1437"/>
<dbReference type="HOGENOM" id="CLU_120910_3_3_0"/>
<dbReference type="RefSeq" id="WP_006929487.1">
    <property type="nucleotide sequence ID" value="NZ_CM001402.1"/>
</dbReference>
<dbReference type="Gene3D" id="3.30.160.170">
    <property type="entry name" value="FlaG-like"/>
    <property type="match status" value="1"/>
</dbReference>
<reference evidence="1 4" key="2">
    <citation type="submission" date="2016-11" db="EMBL/GenBank/DDBJ databases">
        <title>Genomic analysis of Caldithrix abyssi and proposal of a novel bacterial phylum Caldithrichaeota.</title>
        <authorList>
            <person name="Kublanov I."/>
            <person name="Sigalova O."/>
            <person name="Gavrilov S."/>
            <person name="Lebedinsky A."/>
            <person name="Ivanova N."/>
            <person name="Daum C."/>
            <person name="Reddy T."/>
            <person name="Klenk H.P."/>
            <person name="Goker M."/>
            <person name="Reva O."/>
            <person name="Miroshnichenko M."/>
            <person name="Kyprides N."/>
            <person name="Woyke T."/>
            <person name="Gelfand M."/>
        </authorList>
    </citation>
    <scope>NUCLEOTIDE SEQUENCE [LARGE SCALE GENOMIC DNA]</scope>
    <source>
        <strain evidence="1 4">LF13</strain>
    </source>
</reference>
<keyword evidence="2" id="KW-0969">Cilium</keyword>
<dbReference type="InterPro" id="IPR035924">
    <property type="entry name" value="FlaG-like_sf"/>
</dbReference>
<accession>H1XP99</accession>
<reference evidence="2 3" key="1">
    <citation type="submission" date="2011-09" db="EMBL/GenBank/DDBJ databases">
        <title>The permanent draft genome of Caldithrix abyssi DSM 13497.</title>
        <authorList>
            <consortium name="US DOE Joint Genome Institute (JGI-PGF)"/>
            <person name="Lucas S."/>
            <person name="Han J."/>
            <person name="Lapidus A."/>
            <person name="Bruce D."/>
            <person name="Goodwin L."/>
            <person name="Pitluck S."/>
            <person name="Peters L."/>
            <person name="Kyrpides N."/>
            <person name="Mavromatis K."/>
            <person name="Ivanova N."/>
            <person name="Mikhailova N."/>
            <person name="Chertkov O."/>
            <person name="Detter J.C."/>
            <person name="Tapia R."/>
            <person name="Han C."/>
            <person name="Land M."/>
            <person name="Hauser L."/>
            <person name="Markowitz V."/>
            <person name="Cheng J.-F."/>
            <person name="Hugenholtz P."/>
            <person name="Woyke T."/>
            <person name="Wu D."/>
            <person name="Spring S."/>
            <person name="Brambilla E."/>
            <person name="Klenk H.-P."/>
            <person name="Eisen J.A."/>
        </authorList>
    </citation>
    <scope>NUCLEOTIDE SEQUENCE [LARGE SCALE GENOMIC DNA]</scope>
    <source>
        <strain evidence="2 3">DSM 13497</strain>
    </source>
</reference>
<dbReference type="Proteomes" id="UP000183868">
    <property type="component" value="Chromosome"/>
</dbReference>
<sequence>MDELRINDKIEVKKLAALDQSKIVNLKDENKEQNAHFKTEEEANAKRTAENRKVSVEELVERANQYVNRFSTKISFYYDPERKISKILVTEKGTGKVIRQIPPEQMVDLMDKLEEIAGIIYNGRA</sequence>
<dbReference type="InterPro" id="IPR005186">
    <property type="entry name" value="FlaG"/>
</dbReference>
<evidence type="ECO:0000313" key="2">
    <source>
        <dbReference type="EMBL" id="EHO42214.1"/>
    </source>
</evidence>
<proteinExistence type="predicted"/>
<protein>
    <submittedName>
        <fullName evidence="1 2">Flagellar protein FlaG</fullName>
    </submittedName>
</protein>
<dbReference type="Pfam" id="PF03646">
    <property type="entry name" value="FlaG"/>
    <property type="match status" value="1"/>
</dbReference>